<evidence type="ECO:0000256" key="7">
    <source>
        <dbReference type="PIRNR" id="PIRNR003107"/>
    </source>
</evidence>
<evidence type="ECO:0000256" key="1">
    <source>
        <dbReference type="ARBA" id="ARBA00004496"/>
    </source>
</evidence>
<dbReference type="GO" id="GO:0005737">
    <property type="term" value="C:cytoplasm"/>
    <property type="evidence" value="ECO:0007669"/>
    <property type="project" value="UniProtKB-SubCell"/>
</dbReference>
<gene>
    <name evidence="9" type="ORF">AYR63_07445</name>
</gene>
<comment type="function">
    <text evidence="7">Plays a role in the regulation of phosphate uptake.</text>
</comment>
<reference evidence="9 10" key="1">
    <citation type="submission" date="2016-03" db="EMBL/GenBank/DDBJ databases">
        <title>Pediococcus and Lactobacillus from brewery environment - whole genome sequencing and assembly.</title>
        <authorList>
            <person name="Behr J."/>
            <person name="Geissler A.J."/>
            <person name="Vogel R.F."/>
        </authorList>
    </citation>
    <scope>NUCLEOTIDE SEQUENCE [LARGE SCALE GENOMIC DNA]</scope>
    <source>
        <strain evidence="9 10">TMW 1.1995</strain>
    </source>
</reference>
<evidence type="ECO:0000256" key="6">
    <source>
        <dbReference type="ARBA" id="ARBA00022592"/>
    </source>
</evidence>
<dbReference type="PIRSF" id="PIRSF003107">
    <property type="entry name" value="PhoU"/>
    <property type="match status" value="1"/>
</dbReference>
<keyword evidence="10" id="KW-1185">Reference proteome</keyword>
<sequence length="233" mass="26094">MQTHFLEMFHTLNDHFTEMGQHVNQQINRATPAFVDHDQGKANLVITTDQQINKAEVQLEKEALELIALQQPFADNFRAVISILKASADLERIGDHATGIARETLRLKSSVRNADIEKAVADLSELIRSMLADILEATAELNTELAISVAHQDLQVDEQYVRIRHTVSTTLQQEPDMAQVSSGYLLVVKILERIGDHIVNLAEEVVYNVDGEIVELNLGKTQPELVQQALDQK</sequence>
<dbReference type="OrthoDB" id="9814256at2"/>
<keyword evidence="4 7" id="KW-0813">Transport</keyword>
<dbReference type="PANTHER" id="PTHR42930">
    <property type="entry name" value="PHOSPHATE-SPECIFIC TRANSPORT SYSTEM ACCESSORY PROTEIN PHOU"/>
    <property type="match status" value="1"/>
</dbReference>
<dbReference type="PANTHER" id="PTHR42930:SF3">
    <property type="entry name" value="PHOSPHATE-SPECIFIC TRANSPORT SYSTEM ACCESSORY PROTEIN PHOU"/>
    <property type="match status" value="1"/>
</dbReference>
<dbReference type="GO" id="GO:0045936">
    <property type="term" value="P:negative regulation of phosphate metabolic process"/>
    <property type="evidence" value="ECO:0007669"/>
    <property type="project" value="InterPro"/>
</dbReference>
<accession>A0A1B2IY56</accession>
<protein>
    <recommendedName>
        <fullName evidence="7">Phosphate-specific transport system accessory protein PhoU</fullName>
    </recommendedName>
</protein>
<dbReference type="AlphaFoldDB" id="A0A1B2IY56"/>
<evidence type="ECO:0000256" key="4">
    <source>
        <dbReference type="ARBA" id="ARBA00022448"/>
    </source>
</evidence>
<feature type="domain" description="PhoU" evidence="8">
    <location>
        <begin position="17"/>
        <end position="103"/>
    </location>
</feature>
<dbReference type="Pfam" id="PF01895">
    <property type="entry name" value="PhoU"/>
    <property type="match status" value="2"/>
</dbReference>
<keyword evidence="5 7" id="KW-0963">Cytoplasm</keyword>
<evidence type="ECO:0000313" key="9">
    <source>
        <dbReference type="EMBL" id="ANZ66982.1"/>
    </source>
</evidence>
<feature type="domain" description="PhoU" evidence="8">
    <location>
        <begin position="121"/>
        <end position="205"/>
    </location>
</feature>
<proteinExistence type="inferred from homology"/>
<dbReference type="STRING" id="240427.AYR62_10755"/>
<organism evidence="9 10">
    <name type="scientific">Secundilactobacillus paracollinoides</name>
    <dbReference type="NCBI Taxonomy" id="240427"/>
    <lineage>
        <taxon>Bacteria</taxon>
        <taxon>Bacillati</taxon>
        <taxon>Bacillota</taxon>
        <taxon>Bacilli</taxon>
        <taxon>Lactobacillales</taxon>
        <taxon>Lactobacillaceae</taxon>
        <taxon>Secundilactobacillus</taxon>
    </lineage>
</organism>
<evidence type="ECO:0000256" key="3">
    <source>
        <dbReference type="ARBA" id="ARBA00011738"/>
    </source>
</evidence>
<keyword evidence="6 7" id="KW-0592">Phosphate transport</keyword>
<dbReference type="Proteomes" id="UP000093267">
    <property type="component" value="Chromosome"/>
</dbReference>
<evidence type="ECO:0000259" key="8">
    <source>
        <dbReference type="Pfam" id="PF01895"/>
    </source>
</evidence>
<dbReference type="EMBL" id="CP014924">
    <property type="protein sequence ID" value="ANZ66982.1"/>
    <property type="molecule type" value="Genomic_DNA"/>
</dbReference>
<dbReference type="GO" id="GO:0030643">
    <property type="term" value="P:intracellular phosphate ion homeostasis"/>
    <property type="evidence" value="ECO:0007669"/>
    <property type="project" value="InterPro"/>
</dbReference>
<dbReference type="GO" id="GO:0006817">
    <property type="term" value="P:phosphate ion transport"/>
    <property type="evidence" value="ECO:0007669"/>
    <property type="project" value="UniProtKB-KW"/>
</dbReference>
<dbReference type="NCBIfam" id="TIGR02135">
    <property type="entry name" value="phoU_full"/>
    <property type="match status" value="1"/>
</dbReference>
<dbReference type="SUPFAM" id="SSF109755">
    <property type="entry name" value="PhoU-like"/>
    <property type="match status" value="1"/>
</dbReference>
<evidence type="ECO:0000256" key="2">
    <source>
        <dbReference type="ARBA" id="ARBA00008107"/>
    </source>
</evidence>
<comment type="subcellular location">
    <subcellularLocation>
        <location evidence="1 7">Cytoplasm</location>
    </subcellularLocation>
</comment>
<dbReference type="FunFam" id="1.20.58.220:FF:000004">
    <property type="entry name" value="Phosphate-specific transport system accessory protein PhoU"/>
    <property type="match status" value="1"/>
</dbReference>
<dbReference type="InterPro" id="IPR028366">
    <property type="entry name" value="PhoU"/>
</dbReference>
<comment type="subunit">
    <text evidence="3 7">Homodimer.</text>
</comment>
<name>A0A1B2IY56_9LACO</name>
<dbReference type="RefSeq" id="WP_065937598.1">
    <property type="nucleotide sequence ID" value="NZ_CP014924.1"/>
</dbReference>
<comment type="similarity">
    <text evidence="2 7">Belongs to the PhoU family.</text>
</comment>
<evidence type="ECO:0000313" key="10">
    <source>
        <dbReference type="Proteomes" id="UP000093267"/>
    </source>
</evidence>
<dbReference type="InterPro" id="IPR026022">
    <property type="entry name" value="PhoU_dom"/>
</dbReference>
<dbReference type="Gene3D" id="1.20.58.220">
    <property type="entry name" value="Phosphate transport system protein phou homolog 2, domain 2"/>
    <property type="match status" value="2"/>
</dbReference>
<dbReference type="InterPro" id="IPR038078">
    <property type="entry name" value="PhoU-like_sf"/>
</dbReference>
<evidence type="ECO:0000256" key="5">
    <source>
        <dbReference type="ARBA" id="ARBA00022490"/>
    </source>
</evidence>